<keyword evidence="11" id="KW-0067">ATP-binding</keyword>
<sequence>MFRRPRSSGTVEQEKTVAQAFVKFLEDNGRKEDMPVLRLKNIYQGEFRLLNPSVDWGISFSRVLNALTYHLNECQQLQDRVIFGGGDAAALQLLTDDPEEPQDNTDLCLGLLSWTFSRPFYCDVCKRGLGNSIAYQKHLESVKHRQQNILITIRKSLNKPELVFDKNGIRVTSDPAADEHGVIELKVESGKYGQIVLIIENLGEENITLKDITLLWSVNFFDYREISSIDQDEGELYPGCQKRFRIGCKRRQEFGYSYVPGVLTFQMEHGVEFHILRFFSVRIVSDLYDELKPTSEYRPPQRAPEIPRDVKTFGGIPLPRLQRNGLIMERLDLYEIPFTVKAQVIKSNQIREGLCERLKKDLSFDNYKEKFSLLLHVEELQMQKDIRNYDMKGVVFQQERGDRRFLILEVPGLAENRPSVLRGDKIYAYEPGVLKQRYEGIVHKVQMLDVKLGFDMNDMPYVKNKKFDIQFTFHRLPVQMEHRACERIASVNRQDMRHVLFPSKDCLDRRGEIQKEVSFFYDRNLNSEQEQAVQKIVSGSSRPAPYLVFGPPGTGKTVTLVEAIKQVHALIGSSYILACAPENSAADLLAERLLPHVDKGKLFRMYAASRPWDFVPPKLKDARVVNFDPVSRDVYFPSKEELMSDYRIIVTTLVTAGRLVSAFFPRSHFTHIFIDEAGHATEPECIIPVADLLDPYNPRGGQLVLAGDPKQLGPILRSPISQKYGLETSLLERLMTSCPAYDRGPRGSYDPNLLTKLVNNYRSHKAIIEIPKQLFYDNELNECAGDFRNVMIGWEELPNKNFPIIFHPVFGKDEREGSSPSFFNVPEVETIERYLRKLLDDNVRSRGLKHLRPEMVGVISPYKRQVQKIQKMIEKKRFGDEIKVGSVEEFQGQERRVIILSTVRSTKKEYLEMDKDFRLGFLNNPKRFNVAITRAQALLILIGNPDMLCLDENWKTFVDYCRKNKATVDVERKEKVEDIADTLKRLKLFSAAASEYDEDGSEISQRQLQEHPEWTRHE</sequence>
<accession>A0AAU9XBZ9</accession>
<comment type="caution">
    <text evidence="17">The sequence shown here is derived from an EMBL/GenBank/DDBJ whole genome shotgun (WGS) entry which is preliminary data.</text>
</comment>
<dbReference type="InterPro" id="IPR049077">
    <property type="entry name" value="MOV-10_Ig-like"/>
</dbReference>
<reference evidence="17 18" key="1">
    <citation type="submission" date="2022-05" db="EMBL/GenBank/DDBJ databases">
        <authorList>
            <consortium name="Genoscope - CEA"/>
            <person name="William W."/>
        </authorList>
    </citation>
    <scope>NUCLEOTIDE SEQUENCE [LARGE SCALE GENOMIC DNA]</scope>
</reference>
<dbReference type="Pfam" id="PF13087">
    <property type="entry name" value="AAA_12"/>
    <property type="match status" value="1"/>
</dbReference>
<dbReference type="InterPro" id="IPR026122">
    <property type="entry name" value="MOV-10/SDE3_DEXXQ/H-box"/>
</dbReference>
<evidence type="ECO:0000256" key="10">
    <source>
        <dbReference type="ARBA" id="ARBA00022833"/>
    </source>
</evidence>
<evidence type="ECO:0000256" key="13">
    <source>
        <dbReference type="ARBA" id="ARBA00023158"/>
    </source>
</evidence>
<dbReference type="InterPro" id="IPR022755">
    <property type="entry name" value="Znf_C2H2_jaz"/>
</dbReference>
<evidence type="ECO:0000256" key="8">
    <source>
        <dbReference type="ARBA" id="ARBA00022801"/>
    </source>
</evidence>
<dbReference type="CDD" id="cd18808">
    <property type="entry name" value="SF1_C_Upf1"/>
    <property type="match status" value="1"/>
</dbReference>
<evidence type="ECO:0000256" key="5">
    <source>
        <dbReference type="ARBA" id="ARBA00022723"/>
    </source>
</evidence>
<dbReference type="EMBL" id="CALNXJ010000037">
    <property type="protein sequence ID" value="CAH3143012.1"/>
    <property type="molecule type" value="Genomic_DNA"/>
</dbReference>
<evidence type="ECO:0000256" key="11">
    <source>
        <dbReference type="ARBA" id="ARBA00022840"/>
    </source>
</evidence>
<dbReference type="InterPro" id="IPR003604">
    <property type="entry name" value="Matrin/U1-like-C_Znf_C2H2"/>
</dbReference>
<dbReference type="GO" id="GO:0016787">
    <property type="term" value="F:hydrolase activity"/>
    <property type="evidence" value="ECO:0007669"/>
    <property type="project" value="UniProtKB-KW"/>
</dbReference>
<dbReference type="Pfam" id="PF12171">
    <property type="entry name" value="zf-C2H2_jaz"/>
    <property type="match status" value="1"/>
</dbReference>
<dbReference type="InterPro" id="IPR047187">
    <property type="entry name" value="SF1_C_Upf1"/>
</dbReference>
<comment type="catalytic activity">
    <reaction evidence="14">
        <text>ATP + H2O = ADP + phosphate + H(+)</text>
        <dbReference type="Rhea" id="RHEA:13065"/>
        <dbReference type="ChEBI" id="CHEBI:15377"/>
        <dbReference type="ChEBI" id="CHEBI:15378"/>
        <dbReference type="ChEBI" id="CHEBI:30616"/>
        <dbReference type="ChEBI" id="CHEBI:43474"/>
        <dbReference type="ChEBI" id="CHEBI:456216"/>
        <dbReference type="EC" id="3.6.4.13"/>
    </reaction>
</comment>
<evidence type="ECO:0000313" key="18">
    <source>
        <dbReference type="Proteomes" id="UP001159428"/>
    </source>
</evidence>
<dbReference type="PANTHER" id="PTHR45418">
    <property type="entry name" value="CANCER/TESTIS ANTIGEN 55"/>
    <property type="match status" value="1"/>
</dbReference>
<dbReference type="CDD" id="cd18038">
    <property type="entry name" value="DEXXQc_Helz-like"/>
    <property type="match status" value="1"/>
</dbReference>
<evidence type="ECO:0000256" key="14">
    <source>
        <dbReference type="ARBA" id="ARBA00047984"/>
    </source>
</evidence>
<dbReference type="GO" id="GO:0008270">
    <property type="term" value="F:zinc ion binding"/>
    <property type="evidence" value="ECO:0007669"/>
    <property type="project" value="UniProtKB-KW"/>
</dbReference>
<comment type="similarity">
    <text evidence="2">Belongs to the DNA2/NAM7 helicase family. SDE3 subfamily.</text>
</comment>
<feature type="domain" description="C2H2-type" evidence="16">
    <location>
        <begin position="122"/>
        <end position="144"/>
    </location>
</feature>
<evidence type="ECO:0000256" key="3">
    <source>
        <dbReference type="ARBA" id="ARBA00012552"/>
    </source>
</evidence>
<dbReference type="GO" id="GO:0032574">
    <property type="term" value="F:5'-3' RNA helicase activity"/>
    <property type="evidence" value="ECO:0007669"/>
    <property type="project" value="InterPro"/>
</dbReference>
<dbReference type="InterPro" id="IPR049079">
    <property type="entry name" value="Mov-10_helical"/>
</dbReference>
<dbReference type="SUPFAM" id="SSF52540">
    <property type="entry name" value="P-loop containing nucleoside triphosphate hydrolases"/>
    <property type="match status" value="1"/>
</dbReference>
<dbReference type="Pfam" id="PF21635">
    <property type="entry name" value="Mov-10_helical"/>
    <property type="match status" value="1"/>
</dbReference>
<keyword evidence="13" id="KW-0943">RNA-mediated gene silencing</keyword>
<dbReference type="PROSITE" id="PS00028">
    <property type="entry name" value="ZINC_FINGER_C2H2_1"/>
    <property type="match status" value="1"/>
</dbReference>
<evidence type="ECO:0000256" key="1">
    <source>
        <dbReference type="ARBA" id="ARBA00004331"/>
    </source>
</evidence>
<keyword evidence="9" id="KW-0347">Helicase</keyword>
<keyword evidence="6" id="KW-0547">Nucleotide-binding</keyword>
<comment type="subcellular location">
    <subcellularLocation>
        <location evidence="1">Cytoplasm</location>
        <location evidence="1">Cytoplasmic ribonucleoprotein granule</location>
    </subcellularLocation>
</comment>
<evidence type="ECO:0000256" key="9">
    <source>
        <dbReference type="ARBA" id="ARBA00022806"/>
    </source>
</evidence>
<dbReference type="Pfam" id="PF21634">
    <property type="entry name" value="MOV-10_beta-barrel"/>
    <property type="match status" value="1"/>
</dbReference>
<evidence type="ECO:0000256" key="12">
    <source>
        <dbReference type="ARBA" id="ARBA00022884"/>
    </source>
</evidence>
<dbReference type="Pfam" id="PF21633">
    <property type="entry name" value="MOV-10_Ig-like"/>
    <property type="match status" value="1"/>
</dbReference>
<dbReference type="GO" id="GO:0003723">
    <property type="term" value="F:RNA binding"/>
    <property type="evidence" value="ECO:0007669"/>
    <property type="project" value="UniProtKB-KW"/>
</dbReference>
<keyword evidence="10" id="KW-0862">Zinc</keyword>
<dbReference type="InterPro" id="IPR041677">
    <property type="entry name" value="DNA2/NAM7_AAA_11"/>
</dbReference>
<dbReference type="GO" id="GO:0031047">
    <property type="term" value="P:regulatory ncRNA-mediated gene silencing"/>
    <property type="evidence" value="ECO:0007669"/>
    <property type="project" value="UniProtKB-KW"/>
</dbReference>
<evidence type="ECO:0000256" key="4">
    <source>
        <dbReference type="ARBA" id="ARBA00022490"/>
    </source>
</evidence>
<dbReference type="Gene3D" id="3.40.50.300">
    <property type="entry name" value="P-loop containing nucleotide triphosphate hydrolases"/>
    <property type="match status" value="2"/>
</dbReference>
<evidence type="ECO:0000256" key="6">
    <source>
        <dbReference type="ARBA" id="ARBA00022741"/>
    </source>
</evidence>
<evidence type="ECO:0000256" key="7">
    <source>
        <dbReference type="ARBA" id="ARBA00022771"/>
    </source>
</evidence>
<feature type="region of interest" description="Disordered" evidence="15">
    <location>
        <begin position="995"/>
        <end position="1018"/>
    </location>
</feature>
<feature type="compositionally biased region" description="Basic and acidic residues" evidence="15">
    <location>
        <begin position="1008"/>
        <end position="1018"/>
    </location>
</feature>
<keyword evidence="18" id="KW-1185">Reference proteome</keyword>
<gene>
    <name evidence="17" type="ORF">PMEA_00020384</name>
</gene>
<dbReference type="Pfam" id="PF13086">
    <property type="entry name" value="AAA_11"/>
    <property type="match status" value="2"/>
</dbReference>
<evidence type="ECO:0000313" key="17">
    <source>
        <dbReference type="EMBL" id="CAH3143012.1"/>
    </source>
</evidence>
<keyword evidence="12" id="KW-0694">RNA-binding</keyword>
<dbReference type="SMART" id="SM00451">
    <property type="entry name" value="ZnF_U1"/>
    <property type="match status" value="1"/>
</dbReference>
<organism evidence="17 18">
    <name type="scientific">Pocillopora meandrina</name>
    <dbReference type="NCBI Taxonomy" id="46732"/>
    <lineage>
        <taxon>Eukaryota</taxon>
        <taxon>Metazoa</taxon>
        <taxon>Cnidaria</taxon>
        <taxon>Anthozoa</taxon>
        <taxon>Hexacorallia</taxon>
        <taxon>Scleractinia</taxon>
        <taxon>Astrocoeniina</taxon>
        <taxon>Pocilloporidae</taxon>
        <taxon>Pocillopora</taxon>
    </lineage>
</organism>
<evidence type="ECO:0000256" key="15">
    <source>
        <dbReference type="SAM" id="MobiDB-lite"/>
    </source>
</evidence>
<dbReference type="PANTHER" id="PTHR45418:SF1">
    <property type="entry name" value="CANCER_TESTIS ANTIGEN 55"/>
    <property type="match status" value="1"/>
</dbReference>
<keyword evidence="8" id="KW-0378">Hydrolase</keyword>
<proteinExistence type="inferred from homology"/>
<dbReference type="InterPro" id="IPR013087">
    <property type="entry name" value="Znf_C2H2_type"/>
</dbReference>
<keyword evidence="4" id="KW-0963">Cytoplasm</keyword>
<evidence type="ECO:0000256" key="2">
    <source>
        <dbReference type="ARBA" id="ARBA00005601"/>
    </source>
</evidence>
<keyword evidence="5" id="KW-0479">Metal-binding</keyword>
<dbReference type="GO" id="GO:0005524">
    <property type="term" value="F:ATP binding"/>
    <property type="evidence" value="ECO:0007669"/>
    <property type="project" value="UniProtKB-KW"/>
</dbReference>
<keyword evidence="7" id="KW-0863">Zinc-finger</keyword>
<dbReference type="InterPro" id="IPR027417">
    <property type="entry name" value="P-loop_NTPase"/>
</dbReference>
<dbReference type="Proteomes" id="UP001159428">
    <property type="component" value="Unassembled WGS sequence"/>
</dbReference>
<dbReference type="EC" id="3.6.4.13" evidence="3"/>
<evidence type="ECO:0000259" key="16">
    <source>
        <dbReference type="PROSITE" id="PS00028"/>
    </source>
</evidence>
<dbReference type="FunFam" id="3.40.50.300:FF:000608">
    <property type="entry name" value="Mov10 RISC complex RNA helicase"/>
    <property type="match status" value="1"/>
</dbReference>
<dbReference type="InterPro" id="IPR041679">
    <property type="entry name" value="DNA2/NAM7-like_C"/>
</dbReference>
<protein>
    <recommendedName>
        <fullName evidence="3">RNA helicase</fullName>
        <ecNumber evidence="3">3.6.4.13</ecNumber>
    </recommendedName>
</protein>
<dbReference type="GO" id="GO:0036464">
    <property type="term" value="C:cytoplasmic ribonucleoprotein granule"/>
    <property type="evidence" value="ECO:0007669"/>
    <property type="project" value="UniProtKB-SubCell"/>
</dbReference>
<dbReference type="InterPro" id="IPR049080">
    <property type="entry name" value="MOV-10-like_beta-barrel"/>
</dbReference>
<dbReference type="AlphaFoldDB" id="A0AAU9XBZ9"/>
<name>A0AAU9XBZ9_9CNID</name>